<dbReference type="Proteomes" id="UP000597762">
    <property type="component" value="Unassembled WGS sequence"/>
</dbReference>
<gene>
    <name evidence="1" type="ORF">SPHA_2066</name>
</gene>
<comment type="caution">
    <text evidence="1">The sequence shown here is derived from an EMBL/GenBank/DDBJ whole genome shotgun (WGS) entry which is preliminary data.</text>
</comment>
<keyword evidence="2" id="KW-1185">Reference proteome</keyword>
<name>A0A812AMV6_ACAPH</name>
<dbReference type="EMBL" id="CAHIKZ030000058">
    <property type="protein sequence ID" value="CAE1147090.1"/>
    <property type="molecule type" value="Genomic_DNA"/>
</dbReference>
<proteinExistence type="predicted"/>
<organism evidence="1 2">
    <name type="scientific">Acanthosepion pharaonis</name>
    <name type="common">Pharaoh cuttlefish</name>
    <name type="synonym">Sepia pharaonis</name>
    <dbReference type="NCBI Taxonomy" id="158019"/>
    <lineage>
        <taxon>Eukaryota</taxon>
        <taxon>Metazoa</taxon>
        <taxon>Spiralia</taxon>
        <taxon>Lophotrochozoa</taxon>
        <taxon>Mollusca</taxon>
        <taxon>Cephalopoda</taxon>
        <taxon>Coleoidea</taxon>
        <taxon>Decapodiformes</taxon>
        <taxon>Sepiida</taxon>
        <taxon>Sepiina</taxon>
        <taxon>Sepiidae</taxon>
        <taxon>Acanthosepion</taxon>
    </lineage>
</organism>
<dbReference type="AlphaFoldDB" id="A0A812AMV6"/>
<evidence type="ECO:0000313" key="2">
    <source>
        <dbReference type="Proteomes" id="UP000597762"/>
    </source>
</evidence>
<reference evidence="1" key="1">
    <citation type="submission" date="2021-01" db="EMBL/GenBank/DDBJ databases">
        <authorList>
            <person name="Li R."/>
            <person name="Bekaert M."/>
        </authorList>
    </citation>
    <scope>NUCLEOTIDE SEQUENCE</scope>
    <source>
        <strain evidence="1">Farmed</strain>
    </source>
</reference>
<sequence>MWYTFISIQIKYERIQLEMATRALRASGDHKRRRPASRFDGLTHLPSKAHYGRPAITSGGGQQAATTDLRIYLLRRITGVRGSQDGLTHLPSKAHYGRPARPASRFDGLTHLPSKAHYGPPGITSGGGQPAASTDLRIYLLRRITGAHYGCPAITSGGGQPAASTDLRIYLLRRITGVRRSKRRMPASRFDGLTHLPSKAHYGRPAITSGGQPTASTDSRIYLLRRITGVRQSQAEEEAYPHKLPRTSPPSFARRIDSSVACSETLLQDKTLGSLPRRICLLQESPFTTRRVSWRGSGSRQAEGTVQPAIRRRFSFAYRIPYRRIHRHIFVYRSKVDCTKVGYLIRERVRMVISISRRRL</sequence>
<accession>A0A812AMV6</accession>
<protein>
    <submittedName>
        <fullName evidence="1">Uncharacterized protein</fullName>
    </submittedName>
</protein>
<evidence type="ECO:0000313" key="1">
    <source>
        <dbReference type="EMBL" id="CAE1147090.1"/>
    </source>
</evidence>